<dbReference type="Pfam" id="PF13524">
    <property type="entry name" value="Glyco_trans_1_2"/>
    <property type="match status" value="1"/>
</dbReference>
<evidence type="ECO:0000313" key="2">
    <source>
        <dbReference type="EMBL" id="GAG11620.1"/>
    </source>
</evidence>
<evidence type="ECO:0000259" key="1">
    <source>
        <dbReference type="Pfam" id="PF13524"/>
    </source>
</evidence>
<gene>
    <name evidence="2" type="ORF">S01H1_35432</name>
</gene>
<comment type="caution">
    <text evidence="2">The sequence shown here is derived from an EMBL/GenBank/DDBJ whole genome shotgun (WGS) entry which is preliminary data.</text>
</comment>
<accession>X0V0K8</accession>
<proteinExistence type="predicted"/>
<name>X0V0K8_9ZZZZ</name>
<organism evidence="2">
    <name type="scientific">marine sediment metagenome</name>
    <dbReference type="NCBI Taxonomy" id="412755"/>
    <lineage>
        <taxon>unclassified sequences</taxon>
        <taxon>metagenomes</taxon>
        <taxon>ecological metagenomes</taxon>
    </lineage>
</organism>
<feature type="domain" description="Spore protein YkvP/CgeB glycosyl transferase-like" evidence="1">
    <location>
        <begin position="37"/>
        <end position="140"/>
    </location>
</feature>
<feature type="non-terminal residue" evidence="2">
    <location>
        <position position="1"/>
    </location>
</feature>
<reference evidence="2" key="1">
    <citation type="journal article" date="2014" name="Front. Microbiol.">
        <title>High frequency of phylogenetically diverse reductive dehalogenase-homologous genes in deep subseafloor sedimentary metagenomes.</title>
        <authorList>
            <person name="Kawai M."/>
            <person name="Futagami T."/>
            <person name="Toyoda A."/>
            <person name="Takaki Y."/>
            <person name="Nishi S."/>
            <person name="Hori S."/>
            <person name="Arai W."/>
            <person name="Tsubouchi T."/>
            <person name="Morono Y."/>
            <person name="Uchiyama I."/>
            <person name="Ito T."/>
            <person name="Fujiyama A."/>
            <person name="Inagaki F."/>
            <person name="Takami H."/>
        </authorList>
    </citation>
    <scope>NUCLEOTIDE SEQUENCE</scope>
    <source>
        <strain evidence="2">Expedition CK06-06</strain>
    </source>
</reference>
<protein>
    <recommendedName>
        <fullName evidence="1">Spore protein YkvP/CgeB glycosyl transferase-like domain-containing protein</fullName>
    </recommendedName>
</protein>
<dbReference type="AlphaFoldDB" id="X0V0K8"/>
<sequence>QNKSICFFGLDSYDGDGGRFEKIQALREAGYAVRTDQGCFHEKAAKAYWESAISLNPVCGDITSNRLIRILSSGGFCLTEQNADILHSFSEGVELATFRRGDIEHLLKQAEYYMRHPALRREIGLAGHEWAKTRSWAYQAEKMIQFVQGKNIPADGAAGEYVGLPKVRKDFIWKD</sequence>
<dbReference type="InterPro" id="IPR055259">
    <property type="entry name" value="YkvP/CgeB_Glyco_trans-like"/>
</dbReference>
<dbReference type="EMBL" id="BARS01022142">
    <property type="protein sequence ID" value="GAG11620.1"/>
    <property type="molecule type" value="Genomic_DNA"/>
</dbReference>